<evidence type="ECO:0000256" key="1">
    <source>
        <dbReference type="SAM" id="MobiDB-lite"/>
    </source>
</evidence>
<name>A0A5N6TB22_ASPPS</name>
<dbReference type="Proteomes" id="UP000325672">
    <property type="component" value="Unassembled WGS sequence"/>
</dbReference>
<dbReference type="OrthoDB" id="5126878at2759"/>
<feature type="region of interest" description="Disordered" evidence="1">
    <location>
        <begin position="49"/>
        <end position="68"/>
    </location>
</feature>
<organism evidence="2 3">
    <name type="scientific">Aspergillus pseudotamarii</name>
    <dbReference type="NCBI Taxonomy" id="132259"/>
    <lineage>
        <taxon>Eukaryota</taxon>
        <taxon>Fungi</taxon>
        <taxon>Dikarya</taxon>
        <taxon>Ascomycota</taxon>
        <taxon>Pezizomycotina</taxon>
        <taxon>Eurotiomycetes</taxon>
        <taxon>Eurotiomycetidae</taxon>
        <taxon>Eurotiales</taxon>
        <taxon>Aspergillaceae</taxon>
        <taxon>Aspergillus</taxon>
        <taxon>Aspergillus subgen. Circumdati</taxon>
    </lineage>
</organism>
<protein>
    <recommendedName>
        <fullName evidence="4">Fungal-specific transcription factor domain-containing protein</fullName>
    </recommendedName>
</protein>
<dbReference type="RefSeq" id="XP_031919549.1">
    <property type="nucleotide sequence ID" value="XM_032061919.1"/>
</dbReference>
<proteinExistence type="predicted"/>
<dbReference type="GeneID" id="43646129"/>
<reference evidence="2 3" key="1">
    <citation type="submission" date="2019-04" db="EMBL/GenBank/DDBJ databases">
        <title>Friends and foes A comparative genomics study of 23 Aspergillus species from section Flavi.</title>
        <authorList>
            <consortium name="DOE Joint Genome Institute"/>
            <person name="Kjaerbolling I."/>
            <person name="Vesth T."/>
            <person name="Frisvad J.C."/>
            <person name="Nybo J.L."/>
            <person name="Theobald S."/>
            <person name="Kildgaard S."/>
            <person name="Isbrandt T."/>
            <person name="Kuo A."/>
            <person name="Sato A."/>
            <person name="Lyhne E.K."/>
            <person name="Kogle M.E."/>
            <person name="Wiebenga A."/>
            <person name="Kun R.S."/>
            <person name="Lubbers R.J."/>
            <person name="Makela M.R."/>
            <person name="Barry K."/>
            <person name="Chovatia M."/>
            <person name="Clum A."/>
            <person name="Daum C."/>
            <person name="Haridas S."/>
            <person name="He G."/>
            <person name="LaButti K."/>
            <person name="Lipzen A."/>
            <person name="Mondo S."/>
            <person name="Riley R."/>
            <person name="Salamov A."/>
            <person name="Simmons B.A."/>
            <person name="Magnuson J.K."/>
            <person name="Henrissat B."/>
            <person name="Mortensen U.H."/>
            <person name="Larsen T.O."/>
            <person name="Devries R.P."/>
            <person name="Grigoriev I.V."/>
            <person name="Machida M."/>
            <person name="Baker S.E."/>
            <person name="Andersen M.R."/>
        </authorList>
    </citation>
    <scope>NUCLEOTIDE SEQUENCE [LARGE SCALE GENOMIC DNA]</scope>
    <source>
        <strain evidence="2 3">CBS 117625</strain>
    </source>
</reference>
<evidence type="ECO:0008006" key="4">
    <source>
        <dbReference type="Google" id="ProtNLM"/>
    </source>
</evidence>
<keyword evidence="3" id="KW-1185">Reference proteome</keyword>
<evidence type="ECO:0000313" key="2">
    <source>
        <dbReference type="EMBL" id="KAE8143486.1"/>
    </source>
</evidence>
<dbReference type="EMBL" id="ML743552">
    <property type="protein sequence ID" value="KAE8143486.1"/>
    <property type="molecule type" value="Genomic_DNA"/>
</dbReference>
<sequence>MRPPLPFKKPRCRAQQGPAFVFVDTADSLRHGPQDKDVRVIIRRQAARSGCRRRRDGSTSERSLDNAESKDVLVPVGAGPTGLVLVTQDKGWPPMILANVPHPAPVPQPSYNGYETLRVRYNFDVTDLTSFTDVDLGKTAYLLLRDQPTRLISLLQKRSSSFLSHLPSRYGSSQCLDDAIHCVAARAGQMLGFPITASTLPALYVKALNSLQAAIEDKTRYLGADVYCATRLLAIYELIGLPDANHWIHHNRGGIKLVELRGPENHKSEFDWLLLRSQGPSILVDEMYRKHASIFESSGWQCFFAHASKTETDSDSSLWWEFFGAISFMPGILRDMRVLFDSTLPQSEYLAQSWDILERTNKMHNSLHDSHLRYQQRPPYPASLFDLPVCAESTVRVRLRGFLLYVIMYISRVTATLSTNQTECIASEAEAQTFAAQALLTEKMTAQLDPTMTWHLEQRNALAHSIIQTRDIWASPIAYNMPWEERKYYVAQRWLQWEDSWRDGVLTVELEEAWGEV</sequence>
<gene>
    <name evidence="2" type="ORF">BDV38DRAFT_292071</name>
</gene>
<dbReference type="PANTHER" id="PTHR38111:SF6">
    <property type="entry name" value="FINGER DOMAIN PROTEIN, PUTATIVE (AFU_ORTHOLOGUE AFUA_8G01940)-RELATED"/>
    <property type="match status" value="1"/>
</dbReference>
<feature type="compositionally biased region" description="Basic and acidic residues" evidence="1">
    <location>
        <begin position="56"/>
        <end position="68"/>
    </location>
</feature>
<evidence type="ECO:0000313" key="3">
    <source>
        <dbReference type="Proteomes" id="UP000325672"/>
    </source>
</evidence>
<dbReference type="AlphaFoldDB" id="A0A5N6TB22"/>
<dbReference type="InterPro" id="IPR053178">
    <property type="entry name" value="Osmoadaptation_assoc"/>
</dbReference>
<accession>A0A5N6TB22</accession>
<dbReference type="PANTHER" id="PTHR38111">
    <property type="entry name" value="ZN(2)-C6 FUNGAL-TYPE DOMAIN-CONTAINING PROTEIN-RELATED"/>
    <property type="match status" value="1"/>
</dbReference>